<dbReference type="EMBL" id="KN837265">
    <property type="protein sequence ID" value="KIJ30284.1"/>
    <property type="molecule type" value="Genomic_DNA"/>
</dbReference>
<dbReference type="HOGENOM" id="CLU_1482893_0_0_1"/>
<dbReference type="Proteomes" id="UP000054279">
    <property type="component" value="Unassembled WGS sequence"/>
</dbReference>
<evidence type="ECO:0000256" key="1">
    <source>
        <dbReference type="SAM" id="MobiDB-lite"/>
    </source>
</evidence>
<dbReference type="AlphaFoldDB" id="A0A0C9U7E3"/>
<feature type="region of interest" description="Disordered" evidence="1">
    <location>
        <begin position="131"/>
        <end position="182"/>
    </location>
</feature>
<evidence type="ECO:0000313" key="2">
    <source>
        <dbReference type="EMBL" id="KIJ30284.1"/>
    </source>
</evidence>
<gene>
    <name evidence="2" type="ORF">M422DRAFT_268253</name>
</gene>
<accession>A0A0C9U7E3</accession>
<feature type="compositionally biased region" description="Low complexity" evidence="1">
    <location>
        <begin position="143"/>
        <end position="168"/>
    </location>
</feature>
<sequence length="182" mass="19821">MPSKDITPTPNRSIFVETLISGGETAYHGQDDIHAPPPRCKPFTVPAFALVRASAPALIGAGVHKKKTEDIDAGVAAKVKVEATTGGLAAAERLQHLRRLYPPPFSLMPMRVLTRMPMRVLTRMPMRVLTRMPNNPQHPHPPITQSVSPTPISTTPSASTKDTSLSSSRPTCHHCPRTTKFH</sequence>
<protein>
    <submittedName>
        <fullName evidence="2">Uncharacterized protein</fullName>
    </submittedName>
</protein>
<evidence type="ECO:0000313" key="3">
    <source>
        <dbReference type="Proteomes" id="UP000054279"/>
    </source>
</evidence>
<feature type="compositionally biased region" description="Basic residues" evidence="1">
    <location>
        <begin position="171"/>
        <end position="182"/>
    </location>
</feature>
<reference evidence="2 3" key="1">
    <citation type="submission" date="2014-06" db="EMBL/GenBank/DDBJ databases">
        <title>Evolutionary Origins and Diversification of the Mycorrhizal Mutualists.</title>
        <authorList>
            <consortium name="DOE Joint Genome Institute"/>
            <consortium name="Mycorrhizal Genomics Consortium"/>
            <person name="Kohler A."/>
            <person name="Kuo A."/>
            <person name="Nagy L.G."/>
            <person name="Floudas D."/>
            <person name="Copeland A."/>
            <person name="Barry K.W."/>
            <person name="Cichocki N."/>
            <person name="Veneault-Fourrey C."/>
            <person name="LaButti K."/>
            <person name="Lindquist E.A."/>
            <person name="Lipzen A."/>
            <person name="Lundell T."/>
            <person name="Morin E."/>
            <person name="Murat C."/>
            <person name="Riley R."/>
            <person name="Ohm R."/>
            <person name="Sun H."/>
            <person name="Tunlid A."/>
            <person name="Henrissat B."/>
            <person name="Grigoriev I.V."/>
            <person name="Hibbett D.S."/>
            <person name="Martin F."/>
        </authorList>
    </citation>
    <scope>NUCLEOTIDE SEQUENCE [LARGE SCALE GENOMIC DNA]</scope>
    <source>
        <strain evidence="2 3">SS14</strain>
    </source>
</reference>
<name>A0A0C9U7E3_SPHS4</name>
<keyword evidence="3" id="KW-1185">Reference proteome</keyword>
<proteinExistence type="predicted"/>
<organism evidence="2 3">
    <name type="scientific">Sphaerobolus stellatus (strain SS14)</name>
    <dbReference type="NCBI Taxonomy" id="990650"/>
    <lineage>
        <taxon>Eukaryota</taxon>
        <taxon>Fungi</taxon>
        <taxon>Dikarya</taxon>
        <taxon>Basidiomycota</taxon>
        <taxon>Agaricomycotina</taxon>
        <taxon>Agaricomycetes</taxon>
        <taxon>Phallomycetidae</taxon>
        <taxon>Geastrales</taxon>
        <taxon>Sphaerobolaceae</taxon>
        <taxon>Sphaerobolus</taxon>
    </lineage>
</organism>